<dbReference type="SMART" id="SM00448">
    <property type="entry name" value="REC"/>
    <property type="match status" value="1"/>
</dbReference>
<reference evidence="5 6" key="1">
    <citation type="submission" date="2022-04" db="EMBL/GenBank/DDBJ databases">
        <title>Genome diversity in the genus Frankia.</title>
        <authorList>
            <person name="Carlos-Shanley C."/>
            <person name="Hahn D."/>
        </authorList>
    </citation>
    <scope>NUCLEOTIDE SEQUENCE [LARGE SCALE GENOMIC DNA]</scope>
    <source>
        <strain evidence="5 6">Ag45/Mut15</strain>
    </source>
</reference>
<dbReference type="Proteomes" id="UP001201873">
    <property type="component" value="Unassembled WGS sequence"/>
</dbReference>
<dbReference type="PRINTS" id="PR00038">
    <property type="entry name" value="HTHLUXR"/>
</dbReference>
<dbReference type="SUPFAM" id="SSF46894">
    <property type="entry name" value="C-terminal effector domain of the bipartite response regulators"/>
    <property type="match status" value="1"/>
</dbReference>
<dbReference type="PROSITE" id="PS50110">
    <property type="entry name" value="RESPONSE_REGULATORY"/>
    <property type="match status" value="1"/>
</dbReference>
<dbReference type="InterPro" id="IPR058245">
    <property type="entry name" value="NreC/VraR/RcsB-like_REC"/>
</dbReference>
<comment type="caution">
    <text evidence="5">The sequence shown here is derived from an EMBL/GenBank/DDBJ whole genome shotgun (WGS) entry which is preliminary data.</text>
</comment>
<dbReference type="Gene3D" id="1.10.10.10">
    <property type="entry name" value="Winged helix-like DNA-binding domain superfamily/Winged helix DNA-binding domain"/>
    <property type="match status" value="1"/>
</dbReference>
<dbReference type="SMART" id="SM00421">
    <property type="entry name" value="HTH_LUXR"/>
    <property type="match status" value="1"/>
</dbReference>
<feature type="modified residue" description="4-aspartylphosphate" evidence="3">
    <location>
        <position position="64"/>
    </location>
</feature>
<accession>A0ABT0JYD1</accession>
<dbReference type="SUPFAM" id="SSF52172">
    <property type="entry name" value="CheY-like"/>
    <property type="match status" value="1"/>
</dbReference>
<organism evidence="5 6">
    <name type="scientific">Frankia umida</name>
    <dbReference type="NCBI Taxonomy" id="573489"/>
    <lineage>
        <taxon>Bacteria</taxon>
        <taxon>Bacillati</taxon>
        <taxon>Actinomycetota</taxon>
        <taxon>Actinomycetes</taxon>
        <taxon>Frankiales</taxon>
        <taxon>Frankiaceae</taxon>
        <taxon>Frankia</taxon>
    </lineage>
</organism>
<evidence type="ECO:0000256" key="3">
    <source>
        <dbReference type="PROSITE-ProRule" id="PRU00169"/>
    </source>
</evidence>
<dbReference type="InterPro" id="IPR039420">
    <property type="entry name" value="WalR-like"/>
</dbReference>
<evidence type="ECO:0000256" key="1">
    <source>
        <dbReference type="ARBA" id="ARBA00022553"/>
    </source>
</evidence>
<evidence type="ECO:0000313" key="5">
    <source>
        <dbReference type="EMBL" id="MCK9876501.1"/>
    </source>
</evidence>
<dbReference type="InterPro" id="IPR036388">
    <property type="entry name" value="WH-like_DNA-bd_sf"/>
</dbReference>
<dbReference type="RefSeq" id="WP_248824752.1">
    <property type="nucleotide sequence ID" value="NZ_JALKFT010000010.1"/>
</dbReference>
<evidence type="ECO:0000256" key="2">
    <source>
        <dbReference type="ARBA" id="ARBA00023125"/>
    </source>
</evidence>
<evidence type="ECO:0000313" key="6">
    <source>
        <dbReference type="Proteomes" id="UP001201873"/>
    </source>
</evidence>
<protein>
    <submittedName>
        <fullName evidence="5">Response regulator transcription factor</fullName>
    </submittedName>
</protein>
<keyword evidence="6" id="KW-1185">Reference proteome</keyword>
<dbReference type="InterPro" id="IPR000792">
    <property type="entry name" value="Tscrpt_reg_LuxR_C"/>
</dbReference>
<sequence>MSSEDGTPVADTITIAAVDDHPIVLHGLADLLQGVEGLDLVGTAPSINALLDGPGARAQVILLDLDLGDGTRPPDNIRRLLTGERAVIVFSAAATAATVRSAMHAGACGYVPKTDDVQGLATAIRAAASGSGWVSPQLAFLLLTDDSPDRPALSPKEAEALRLYATGMPLKTVARRMGVSAETAKQYIDRVRQKYRRVGRDAGTKIDLRKRAIEDGHLDQD</sequence>
<dbReference type="Gene3D" id="3.40.50.2300">
    <property type="match status" value="1"/>
</dbReference>
<dbReference type="Pfam" id="PF00072">
    <property type="entry name" value="Response_reg"/>
    <property type="match status" value="1"/>
</dbReference>
<dbReference type="PANTHER" id="PTHR43214">
    <property type="entry name" value="TWO-COMPONENT RESPONSE REGULATOR"/>
    <property type="match status" value="1"/>
</dbReference>
<proteinExistence type="predicted"/>
<dbReference type="CDD" id="cd17535">
    <property type="entry name" value="REC_NarL-like"/>
    <property type="match status" value="1"/>
</dbReference>
<dbReference type="Pfam" id="PF00196">
    <property type="entry name" value="GerE"/>
    <property type="match status" value="1"/>
</dbReference>
<gene>
    <name evidence="5" type="ORF">MXD59_12070</name>
</gene>
<keyword evidence="2" id="KW-0238">DNA-binding</keyword>
<keyword evidence="1 3" id="KW-0597">Phosphoprotein</keyword>
<evidence type="ECO:0000259" key="4">
    <source>
        <dbReference type="PROSITE" id="PS50110"/>
    </source>
</evidence>
<dbReference type="EMBL" id="JALKFT010000010">
    <property type="protein sequence ID" value="MCK9876501.1"/>
    <property type="molecule type" value="Genomic_DNA"/>
</dbReference>
<name>A0ABT0JYD1_9ACTN</name>
<dbReference type="InterPro" id="IPR011006">
    <property type="entry name" value="CheY-like_superfamily"/>
</dbReference>
<dbReference type="InterPro" id="IPR016032">
    <property type="entry name" value="Sig_transdc_resp-reg_C-effctor"/>
</dbReference>
<dbReference type="InterPro" id="IPR001789">
    <property type="entry name" value="Sig_transdc_resp-reg_receiver"/>
</dbReference>
<feature type="domain" description="Response regulatory" evidence="4">
    <location>
        <begin position="14"/>
        <end position="128"/>
    </location>
</feature>